<keyword evidence="1" id="KW-1133">Transmembrane helix</keyword>
<dbReference type="EMBL" id="FNFX01000003">
    <property type="protein sequence ID" value="SDK59463.1"/>
    <property type="molecule type" value="Genomic_DNA"/>
</dbReference>
<feature type="transmembrane region" description="Helical" evidence="1">
    <location>
        <begin position="6"/>
        <end position="26"/>
    </location>
</feature>
<keyword evidence="3" id="KW-1185">Reference proteome</keyword>
<protein>
    <recommendedName>
        <fullName evidence="4">Twin transmembrane helix small protein</fullName>
    </recommendedName>
</protein>
<evidence type="ECO:0000256" key="1">
    <source>
        <dbReference type="SAM" id="Phobius"/>
    </source>
</evidence>
<dbReference type="NCBIfam" id="NF033233">
    <property type="entry name" value="twin_helix"/>
    <property type="match status" value="1"/>
</dbReference>
<dbReference type="Proteomes" id="UP000198629">
    <property type="component" value="Unassembled WGS sequence"/>
</dbReference>
<feature type="transmembrane region" description="Helical" evidence="1">
    <location>
        <begin position="38"/>
        <end position="62"/>
    </location>
</feature>
<dbReference type="STRING" id="492660.SAMN05192566_1810"/>
<sequence>MLIKIATVLILLVIIGSLLSALVFLLKDKRGSDRTVKALTVRIGLSLFLFLLLIVAAQFGYIGHTL</sequence>
<keyword evidence="1" id="KW-0812">Transmembrane</keyword>
<accession>A0A1G9D6K4</accession>
<keyword evidence="1" id="KW-0472">Membrane</keyword>
<dbReference type="RefSeq" id="WP_091471801.1">
    <property type="nucleotide sequence ID" value="NZ_FNFX01000003.1"/>
</dbReference>
<name>A0A1G9D6K4_9PROT</name>
<evidence type="ECO:0000313" key="2">
    <source>
        <dbReference type="EMBL" id="SDK59463.1"/>
    </source>
</evidence>
<dbReference type="AlphaFoldDB" id="A0A1G9D6K4"/>
<organism evidence="2 3">
    <name type="scientific">Methylophilus rhizosphaerae</name>
    <dbReference type="NCBI Taxonomy" id="492660"/>
    <lineage>
        <taxon>Bacteria</taxon>
        <taxon>Pseudomonadati</taxon>
        <taxon>Pseudomonadota</taxon>
        <taxon>Betaproteobacteria</taxon>
        <taxon>Nitrosomonadales</taxon>
        <taxon>Methylophilaceae</taxon>
        <taxon>Methylophilus</taxon>
    </lineage>
</organism>
<evidence type="ECO:0000313" key="3">
    <source>
        <dbReference type="Proteomes" id="UP000198629"/>
    </source>
</evidence>
<evidence type="ECO:0008006" key="4">
    <source>
        <dbReference type="Google" id="ProtNLM"/>
    </source>
</evidence>
<dbReference type="Pfam" id="PF11137">
    <property type="entry name" value="DUF2909"/>
    <property type="match status" value="1"/>
</dbReference>
<dbReference type="InterPro" id="IPR021313">
    <property type="entry name" value="DUF2909"/>
</dbReference>
<gene>
    <name evidence="2" type="ORF">SAMN05192566_1810</name>
</gene>
<reference evidence="3" key="1">
    <citation type="submission" date="2016-10" db="EMBL/GenBank/DDBJ databases">
        <authorList>
            <person name="Varghese N."/>
            <person name="Submissions S."/>
        </authorList>
    </citation>
    <scope>NUCLEOTIDE SEQUENCE [LARGE SCALE GENOMIC DNA]</scope>
    <source>
        <strain evidence="3">CBMB127</strain>
    </source>
</reference>
<proteinExistence type="predicted"/>